<dbReference type="PANTHER" id="PTHR34582">
    <property type="entry name" value="UPF0702 TRANSMEMBRANE PROTEIN YCAP"/>
    <property type="match status" value="1"/>
</dbReference>
<keyword evidence="10" id="KW-1185">Reference proteome</keyword>
<sequence length="239" mass="26469">MVENVKDIALVLGRIITILPLLLVITIFMGKRAIGELPIFDFLIIITLGAIVGADIADPSINHIPSAAAILAIGLLQRLVARWKISNRKAGRLITFEPTVVVQNGTFLVKNIKKIRYSIDNILQMLREKDVFDVKEVETAVIEANGALSVLKKPEKNAVTAEDIGINKHSLVAFPVIIEGEIYSSVLSHLNVDEVWLRTKLAEEDIDDISNIFFVSITKQLDIHISLKDETITVPPIKH</sequence>
<evidence type="ECO:0000313" key="10">
    <source>
        <dbReference type="Proteomes" id="UP000199017"/>
    </source>
</evidence>
<keyword evidence="6 7" id="KW-0472">Membrane</keyword>
<feature type="transmembrane region" description="Helical" evidence="7">
    <location>
        <begin position="63"/>
        <end position="81"/>
    </location>
</feature>
<feature type="transmembrane region" description="Helical" evidence="7">
    <location>
        <begin position="37"/>
        <end position="57"/>
    </location>
</feature>
<dbReference type="RefSeq" id="WP_091580097.1">
    <property type="nucleotide sequence ID" value="NZ_FNDU01000001.1"/>
</dbReference>
<dbReference type="EMBL" id="FNDU01000001">
    <property type="protein sequence ID" value="SDH47117.1"/>
    <property type="molecule type" value="Genomic_DNA"/>
</dbReference>
<dbReference type="Gene3D" id="3.30.240.20">
    <property type="entry name" value="bsu07140 like domains"/>
    <property type="match status" value="2"/>
</dbReference>
<evidence type="ECO:0000256" key="1">
    <source>
        <dbReference type="ARBA" id="ARBA00004651"/>
    </source>
</evidence>
<keyword evidence="4 7" id="KW-0812">Transmembrane</keyword>
<protein>
    <submittedName>
        <fullName evidence="9">Uncharacterized membrane protein YcaP, DUF421 family</fullName>
    </submittedName>
</protein>
<comment type="subcellular location">
    <subcellularLocation>
        <location evidence="1">Cell membrane</location>
        <topology evidence="1">Multi-pass membrane protein</topology>
    </subcellularLocation>
</comment>
<evidence type="ECO:0000256" key="6">
    <source>
        <dbReference type="ARBA" id="ARBA00023136"/>
    </source>
</evidence>
<name>A0A1G8CNJ6_9BACI</name>
<dbReference type="AlphaFoldDB" id="A0A1G8CNJ6"/>
<dbReference type="InterPro" id="IPR023090">
    <property type="entry name" value="UPF0702_alpha/beta_dom_sf"/>
</dbReference>
<organism evidence="9 10">
    <name type="scientific">Alteribacillus bidgolensis</name>
    <dbReference type="NCBI Taxonomy" id="930129"/>
    <lineage>
        <taxon>Bacteria</taxon>
        <taxon>Bacillati</taxon>
        <taxon>Bacillota</taxon>
        <taxon>Bacilli</taxon>
        <taxon>Bacillales</taxon>
        <taxon>Bacillaceae</taxon>
        <taxon>Alteribacillus</taxon>
    </lineage>
</organism>
<keyword evidence="3" id="KW-1003">Cell membrane</keyword>
<keyword evidence="5 7" id="KW-1133">Transmembrane helix</keyword>
<evidence type="ECO:0000259" key="8">
    <source>
        <dbReference type="Pfam" id="PF04239"/>
    </source>
</evidence>
<comment type="similarity">
    <text evidence="2">Belongs to the UPF0702 family.</text>
</comment>
<evidence type="ECO:0000256" key="7">
    <source>
        <dbReference type="SAM" id="Phobius"/>
    </source>
</evidence>
<proteinExistence type="inferred from homology"/>
<dbReference type="Proteomes" id="UP000199017">
    <property type="component" value="Unassembled WGS sequence"/>
</dbReference>
<feature type="transmembrane region" description="Helical" evidence="7">
    <location>
        <begin position="12"/>
        <end position="30"/>
    </location>
</feature>
<evidence type="ECO:0000256" key="3">
    <source>
        <dbReference type="ARBA" id="ARBA00022475"/>
    </source>
</evidence>
<evidence type="ECO:0000256" key="4">
    <source>
        <dbReference type="ARBA" id="ARBA00022692"/>
    </source>
</evidence>
<gene>
    <name evidence="9" type="ORF">SAMN05216352_101394</name>
</gene>
<evidence type="ECO:0000256" key="5">
    <source>
        <dbReference type="ARBA" id="ARBA00022989"/>
    </source>
</evidence>
<accession>A0A1G8CNJ6</accession>
<dbReference type="InterPro" id="IPR007353">
    <property type="entry name" value="DUF421"/>
</dbReference>
<evidence type="ECO:0000256" key="2">
    <source>
        <dbReference type="ARBA" id="ARBA00006448"/>
    </source>
</evidence>
<dbReference type="GO" id="GO:0005886">
    <property type="term" value="C:plasma membrane"/>
    <property type="evidence" value="ECO:0007669"/>
    <property type="project" value="UniProtKB-SubCell"/>
</dbReference>
<evidence type="ECO:0000313" key="9">
    <source>
        <dbReference type="EMBL" id="SDH47117.1"/>
    </source>
</evidence>
<dbReference type="PANTHER" id="PTHR34582:SF6">
    <property type="entry name" value="UPF0702 TRANSMEMBRANE PROTEIN YCAP"/>
    <property type="match status" value="1"/>
</dbReference>
<reference evidence="9 10" key="1">
    <citation type="submission" date="2016-10" db="EMBL/GenBank/DDBJ databases">
        <authorList>
            <person name="de Groot N.N."/>
        </authorList>
    </citation>
    <scope>NUCLEOTIDE SEQUENCE [LARGE SCALE GENOMIC DNA]</scope>
    <source>
        <strain evidence="10">P4B,CCM 7963,CECT 7998,DSM 25260,IBRC-M 10614,KCTC 13821</strain>
    </source>
</reference>
<dbReference type="Pfam" id="PF04239">
    <property type="entry name" value="DUF421"/>
    <property type="match status" value="1"/>
</dbReference>
<feature type="domain" description="YetF C-terminal" evidence="8">
    <location>
        <begin position="87"/>
        <end position="217"/>
    </location>
</feature>
<dbReference type="STRING" id="930129.SAMN05216352_101394"/>